<feature type="active site" description="Proton acceptor" evidence="7">
    <location>
        <position position="319"/>
    </location>
</feature>
<dbReference type="InterPro" id="IPR001986">
    <property type="entry name" value="Enolpyruvate_Tfrase_dom"/>
</dbReference>
<feature type="binding site" evidence="7">
    <location>
        <position position="173"/>
    </location>
    <ligand>
        <name>3-phosphoshikimate</name>
        <dbReference type="ChEBI" id="CHEBI:145989"/>
    </ligand>
</feature>
<dbReference type="SUPFAM" id="SSF55205">
    <property type="entry name" value="EPT/RTPC-like"/>
    <property type="match status" value="1"/>
</dbReference>
<evidence type="ECO:0000256" key="1">
    <source>
        <dbReference type="ARBA" id="ARBA00004811"/>
    </source>
</evidence>
<dbReference type="UniPathway" id="UPA00053">
    <property type="reaction ID" value="UER00089"/>
</dbReference>
<evidence type="ECO:0000259" key="8">
    <source>
        <dbReference type="Pfam" id="PF00275"/>
    </source>
</evidence>
<dbReference type="GO" id="GO:0003866">
    <property type="term" value="F:3-phosphoshikimate 1-carboxyvinyltransferase activity"/>
    <property type="evidence" value="ECO:0007669"/>
    <property type="project" value="UniProtKB-UniRule"/>
</dbReference>
<protein>
    <recommendedName>
        <fullName evidence="7">3-phosphoshikimate 1-carboxyvinyltransferase</fullName>
        <ecNumber evidence="7">2.5.1.19</ecNumber>
    </recommendedName>
    <alternativeName>
        <fullName evidence="7">5-enolpyruvylshikimate-3-phosphate synthase</fullName>
        <shortName evidence="7">EPSP synthase</shortName>
        <shortName evidence="7">EPSPS</shortName>
    </alternativeName>
</protein>
<dbReference type="NCBIfam" id="TIGR01356">
    <property type="entry name" value="aroA"/>
    <property type="match status" value="1"/>
</dbReference>
<dbReference type="PIRSF" id="PIRSF000505">
    <property type="entry name" value="EPSPS"/>
    <property type="match status" value="1"/>
</dbReference>
<dbReference type="PANTHER" id="PTHR21090:SF5">
    <property type="entry name" value="PENTAFUNCTIONAL AROM POLYPEPTIDE"/>
    <property type="match status" value="1"/>
</dbReference>
<evidence type="ECO:0000256" key="3">
    <source>
        <dbReference type="ARBA" id="ARBA00022605"/>
    </source>
</evidence>
<dbReference type="EMBL" id="MFRE01000012">
    <property type="protein sequence ID" value="OGH94050.1"/>
    <property type="molecule type" value="Genomic_DNA"/>
</dbReference>
<comment type="function">
    <text evidence="7">Catalyzes the transfer of the enolpyruvyl moiety of phosphoenolpyruvate (PEP) to the 5-hydroxyl of shikimate-3-phosphate (S3P) to produce enolpyruvyl shikimate-3-phosphate and inorganic phosphate.</text>
</comment>
<dbReference type="AlphaFoldDB" id="A0A1F6PDB7"/>
<evidence type="ECO:0000313" key="9">
    <source>
        <dbReference type="EMBL" id="OGH94050.1"/>
    </source>
</evidence>
<comment type="pathway">
    <text evidence="1 7">Metabolic intermediate biosynthesis; chorismate biosynthesis; chorismate from D-erythrose 4-phosphate and phosphoenolpyruvate: step 6/7.</text>
</comment>
<dbReference type="InterPro" id="IPR036968">
    <property type="entry name" value="Enolpyruvate_Tfrase_sf"/>
</dbReference>
<sequence>MKLIVSTTEKLSGQVLVPASKSHSIRALLLALLANGQSQLENILDCADTVATRAVCEALGAKLSVTNRSDASGGVDIIVESTGTPIAPIKNNLHTDNSGITTRFILPILGLRADCSVPVILDCGAQMRSRPIKPLVDSLQNLGIKIKQNISTIYPLEIQGELIGGDTIVDGATSQFLSALLLTLPLVPLDSVLTVNRLNERPYAEMTAYWLNEQGIKYSWERKREQDIIKITGRQSYRPFHKIIPGDFSSASYLIAAGVLRGGEIILSGLDFNDAQGDKRLVEILIAMGANITRQENKLIVRGGSKLHGLKIDCNDIPDVVPTLAVIATTATGKTELINVPQARLKETDRLRSMAEGLTKMGAKITELSDGLIIEPSNLQGASVNGYGDHRTVMALALAGCIASGQTEISTAESINKTFPNYVALMQRLGAKCNLI</sequence>
<keyword evidence="7" id="KW-0963">Cytoplasm</keyword>
<dbReference type="CDD" id="cd01556">
    <property type="entry name" value="EPSP_synthase"/>
    <property type="match status" value="1"/>
</dbReference>
<dbReference type="GO" id="GO:0009073">
    <property type="term" value="P:aromatic amino acid family biosynthetic process"/>
    <property type="evidence" value="ECO:0007669"/>
    <property type="project" value="UniProtKB-KW"/>
</dbReference>
<dbReference type="Gene3D" id="3.65.10.10">
    <property type="entry name" value="Enolpyruvate transferase domain"/>
    <property type="match status" value="2"/>
</dbReference>
<dbReference type="GO" id="GO:0009423">
    <property type="term" value="P:chorismate biosynthetic process"/>
    <property type="evidence" value="ECO:0007669"/>
    <property type="project" value="UniProtKB-UniRule"/>
</dbReference>
<proteinExistence type="inferred from homology"/>
<feature type="binding site" evidence="7">
    <location>
        <position position="99"/>
    </location>
    <ligand>
        <name>phosphoenolpyruvate</name>
        <dbReference type="ChEBI" id="CHEBI:58702"/>
    </ligand>
</feature>
<evidence type="ECO:0000256" key="2">
    <source>
        <dbReference type="ARBA" id="ARBA00009948"/>
    </source>
</evidence>
<evidence type="ECO:0000256" key="4">
    <source>
        <dbReference type="ARBA" id="ARBA00022679"/>
    </source>
</evidence>
<evidence type="ECO:0000313" key="10">
    <source>
        <dbReference type="Proteomes" id="UP000178254"/>
    </source>
</evidence>
<name>A0A1F6PDB7_9BACT</name>
<feature type="binding site" evidence="7">
    <location>
        <position position="21"/>
    </location>
    <ligand>
        <name>3-phosphoshikimate</name>
        <dbReference type="ChEBI" id="CHEBI:145989"/>
    </ligand>
</feature>
<keyword evidence="3 7" id="KW-0028">Amino-acid biosynthesis</keyword>
<comment type="subunit">
    <text evidence="7">Monomer.</text>
</comment>
<dbReference type="InterPro" id="IPR006264">
    <property type="entry name" value="EPSP_synthase"/>
</dbReference>
<comment type="similarity">
    <text evidence="2 7">Belongs to the EPSP synthase family.</text>
</comment>
<feature type="binding site" evidence="7">
    <location>
        <position position="130"/>
    </location>
    <ligand>
        <name>phosphoenolpyruvate</name>
        <dbReference type="ChEBI" id="CHEBI:58702"/>
    </ligand>
</feature>
<feature type="binding site" evidence="7">
    <location>
        <position position="174"/>
    </location>
    <ligand>
        <name>3-phosphoshikimate</name>
        <dbReference type="ChEBI" id="CHEBI:145989"/>
    </ligand>
</feature>
<comment type="catalytic activity">
    <reaction evidence="6">
        <text>3-phosphoshikimate + phosphoenolpyruvate = 5-O-(1-carboxyvinyl)-3-phosphoshikimate + phosphate</text>
        <dbReference type="Rhea" id="RHEA:21256"/>
        <dbReference type="ChEBI" id="CHEBI:43474"/>
        <dbReference type="ChEBI" id="CHEBI:57701"/>
        <dbReference type="ChEBI" id="CHEBI:58702"/>
        <dbReference type="ChEBI" id="CHEBI:145989"/>
        <dbReference type="EC" id="2.5.1.19"/>
    </reaction>
    <physiologicalReaction direction="left-to-right" evidence="6">
        <dbReference type="Rhea" id="RHEA:21257"/>
    </physiologicalReaction>
</comment>
<keyword evidence="4 7" id="KW-0808">Transferase</keyword>
<comment type="caution">
    <text evidence="9">The sequence shown here is derived from an EMBL/GenBank/DDBJ whole genome shotgun (WGS) entry which is preliminary data.</text>
</comment>
<keyword evidence="5 7" id="KW-0057">Aromatic amino acid biosynthesis</keyword>
<feature type="binding site" evidence="7">
    <location>
        <position position="22"/>
    </location>
    <ligand>
        <name>3-phosphoshikimate</name>
        <dbReference type="ChEBI" id="CHEBI:145989"/>
    </ligand>
</feature>
<dbReference type="Pfam" id="PF00275">
    <property type="entry name" value="EPSP_synthase"/>
    <property type="match status" value="1"/>
</dbReference>
<feature type="binding site" evidence="7">
    <location>
        <position position="346"/>
    </location>
    <ligand>
        <name>3-phosphoshikimate</name>
        <dbReference type="ChEBI" id="CHEBI:145989"/>
    </ligand>
</feature>
<feature type="binding site" evidence="7">
    <location>
        <position position="342"/>
    </location>
    <ligand>
        <name>3-phosphoshikimate</name>
        <dbReference type="ChEBI" id="CHEBI:145989"/>
    </ligand>
</feature>
<accession>A0A1F6PDB7</accession>
<feature type="binding site" evidence="7">
    <location>
        <position position="26"/>
    </location>
    <ligand>
        <name>3-phosphoshikimate</name>
        <dbReference type="ChEBI" id="CHEBI:145989"/>
    </ligand>
</feature>
<feature type="binding site" evidence="7">
    <location>
        <position position="391"/>
    </location>
    <ligand>
        <name>phosphoenolpyruvate</name>
        <dbReference type="ChEBI" id="CHEBI:58702"/>
    </ligand>
</feature>
<feature type="binding site" evidence="7">
    <location>
        <position position="175"/>
    </location>
    <ligand>
        <name>phosphoenolpyruvate</name>
        <dbReference type="ChEBI" id="CHEBI:58702"/>
    </ligand>
</feature>
<feature type="binding site" evidence="7">
    <location>
        <position position="417"/>
    </location>
    <ligand>
        <name>phosphoenolpyruvate</name>
        <dbReference type="ChEBI" id="CHEBI:58702"/>
    </ligand>
</feature>
<feature type="binding site" evidence="7">
    <location>
        <position position="21"/>
    </location>
    <ligand>
        <name>phosphoenolpyruvate</name>
        <dbReference type="ChEBI" id="CHEBI:58702"/>
    </ligand>
</feature>
<reference evidence="9 10" key="1">
    <citation type="journal article" date="2016" name="Nat. Commun.">
        <title>Thousands of microbial genomes shed light on interconnected biogeochemical processes in an aquifer system.</title>
        <authorList>
            <person name="Anantharaman K."/>
            <person name="Brown C.T."/>
            <person name="Hug L.A."/>
            <person name="Sharon I."/>
            <person name="Castelle C.J."/>
            <person name="Probst A.J."/>
            <person name="Thomas B.C."/>
            <person name="Singh A."/>
            <person name="Wilkins M.J."/>
            <person name="Karaoz U."/>
            <person name="Brodie E.L."/>
            <person name="Williams K.H."/>
            <person name="Hubbard S.S."/>
            <person name="Banfield J.F."/>
        </authorList>
    </citation>
    <scope>NUCLEOTIDE SEQUENCE [LARGE SCALE GENOMIC DNA]</scope>
</reference>
<feature type="domain" description="Enolpyruvate transferase" evidence="8">
    <location>
        <begin position="7"/>
        <end position="423"/>
    </location>
</feature>
<evidence type="ECO:0000256" key="7">
    <source>
        <dbReference type="HAMAP-Rule" id="MF_00210"/>
    </source>
</evidence>
<dbReference type="STRING" id="1798709.A2538_01990"/>
<gene>
    <name evidence="7" type="primary">aroA</name>
    <name evidence="9" type="ORF">A2538_01990</name>
</gene>
<feature type="binding site" evidence="7">
    <location>
        <position position="350"/>
    </location>
    <ligand>
        <name>phosphoenolpyruvate</name>
        <dbReference type="ChEBI" id="CHEBI:58702"/>
    </ligand>
</feature>
<dbReference type="HAMAP" id="MF_00210">
    <property type="entry name" value="EPSP_synth"/>
    <property type="match status" value="1"/>
</dbReference>
<dbReference type="InterPro" id="IPR023193">
    <property type="entry name" value="EPSP_synthase_CS"/>
</dbReference>
<feature type="binding site" evidence="7">
    <location>
        <position position="319"/>
    </location>
    <ligand>
        <name>3-phosphoshikimate</name>
        <dbReference type="ChEBI" id="CHEBI:145989"/>
    </ligand>
</feature>
<dbReference type="InterPro" id="IPR013792">
    <property type="entry name" value="RNA3'P_cycl/enolpyr_Trfase_a/b"/>
</dbReference>
<comment type="caution">
    <text evidence="7">Lacks conserved residue(s) required for the propagation of feature annotation.</text>
</comment>
<dbReference type="GO" id="GO:0008652">
    <property type="term" value="P:amino acid biosynthetic process"/>
    <property type="evidence" value="ECO:0007669"/>
    <property type="project" value="UniProtKB-KW"/>
</dbReference>
<evidence type="ECO:0000256" key="5">
    <source>
        <dbReference type="ARBA" id="ARBA00023141"/>
    </source>
</evidence>
<organism evidence="9 10">
    <name type="scientific">Candidatus Magasanikbacteria bacterium RIFOXYD2_FULL_41_14</name>
    <dbReference type="NCBI Taxonomy" id="1798709"/>
    <lineage>
        <taxon>Bacteria</taxon>
        <taxon>Candidatus Magasanikiibacteriota</taxon>
    </lineage>
</organism>
<dbReference type="PROSITE" id="PS00885">
    <property type="entry name" value="EPSP_SYNTHASE_2"/>
    <property type="match status" value="1"/>
</dbReference>
<evidence type="ECO:0000256" key="6">
    <source>
        <dbReference type="ARBA" id="ARBA00044633"/>
    </source>
</evidence>
<dbReference type="EC" id="2.5.1.19" evidence="7"/>
<dbReference type="Proteomes" id="UP000178254">
    <property type="component" value="Unassembled WGS sequence"/>
</dbReference>
<comment type="subcellular location">
    <subcellularLocation>
        <location evidence="7">Cytoplasm</location>
    </subcellularLocation>
</comment>
<feature type="binding site" evidence="7">
    <location>
        <position position="175"/>
    </location>
    <ligand>
        <name>3-phosphoshikimate</name>
        <dbReference type="ChEBI" id="CHEBI:145989"/>
    </ligand>
</feature>
<dbReference type="GO" id="GO:0005737">
    <property type="term" value="C:cytoplasm"/>
    <property type="evidence" value="ECO:0007669"/>
    <property type="project" value="UniProtKB-SubCell"/>
</dbReference>
<dbReference type="PANTHER" id="PTHR21090">
    <property type="entry name" value="AROM/DEHYDROQUINATE SYNTHASE"/>
    <property type="match status" value="1"/>
</dbReference>